<dbReference type="AlphaFoldDB" id="A0AB36EQG7"/>
<name>A0AB36EQG7_AGRTU</name>
<reference evidence="1 2" key="1">
    <citation type="journal article" date="2016" name="PeerJ">
        <title>Gall-ID: tools for genotyping gall-causing phytopathogenic bacteria.</title>
        <authorList>
            <person name="Davis E.W.II."/>
            <person name="Weisberg A.J."/>
            <person name="Tabima J.F."/>
            <person name="Grunwald N.J."/>
            <person name="Chang J.H."/>
        </authorList>
    </citation>
    <scope>NUCLEOTIDE SEQUENCE [LARGE SCALE GENOMIC DNA]</scope>
    <source>
        <strain evidence="1 2">N2/73</strain>
    </source>
</reference>
<sequence>MDISEFQDDGNIAAIAQEWGVDAELLEELEGQWEIHETTTSDGMVVAYYVQFDREVERELLDALGVPAGQYSRELSLNFNDQPEPDYE</sequence>
<organism evidence="1 2">
    <name type="scientific">Agrobacterium tumefaciens</name>
    <dbReference type="NCBI Taxonomy" id="358"/>
    <lineage>
        <taxon>Bacteria</taxon>
        <taxon>Pseudomonadati</taxon>
        <taxon>Pseudomonadota</taxon>
        <taxon>Alphaproteobacteria</taxon>
        <taxon>Hyphomicrobiales</taxon>
        <taxon>Rhizobiaceae</taxon>
        <taxon>Rhizobium/Agrobacterium group</taxon>
        <taxon>Agrobacterium</taxon>
        <taxon>Agrobacterium tumefaciens complex</taxon>
    </lineage>
</organism>
<accession>A0AB36EQG7</accession>
<evidence type="ECO:0000313" key="1">
    <source>
        <dbReference type="EMBL" id="OCJ38020.1"/>
    </source>
</evidence>
<gene>
    <name evidence="1" type="ORF">A6U91_07470</name>
</gene>
<dbReference type="Proteomes" id="UP000093451">
    <property type="component" value="Unassembled WGS sequence"/>
</dbReference>
<dbReference type="RefSeq" id="WP_065687937.1">
    <property type="nucleotide sequence ID" value="NZ_LXKT01000013.1"/>
</dbReference>
<proteinExistence type="predicted"/>
<evidence type="ECO:0000313" key="2">
    <source>
        <dbReference type="Proteomes" id="UP000093451"/>
    </source>
</evidence>
<protein>
    <submittedName>
        <fullName evidence="1">Uncharacterized protein</fullName>
    </submittedName>
</protein>
<dbReference type="EMBL" id="LXKT01000013">
    <property type="protein sequence ID" value="OCJ38020.1"/>
    <property type="molecule type" value="Genomic_DNA"/>
</dbReference>
<comment type="caution">
    <text evidence="1">The sequence shown here is derived from an EMBL/GenBank/DDBJ whole genome shotgun (WGS) entry which is preliminary data.</text>
</comment>